<feature type="domain" description="WYL" evidence="2">
    <location>
        <begin position="195"/>
        <end position="249"/>
    </location>
</feature>
<dbReference type="InterPro" id="IPR013196">
    <property type="entry name" value="HTH_11"/>
</dbReference>
<reference evidence="3 4" key="1">
    <citation type="submission" date="2024-10" db="EMBL/GenBank/DDBJ databases">
        <title>The Natural Products Discovery Center: Release of the First 8490 Sequenced Strains for Exploring Actinobacteria Biosynthetic Diversity.</title>
        <authorList>
            <person name="Kalkreuter E."/>
            <person name="Kautsar S.A."/>
            <person name="Yang D."/>
            <person name="Bader C.D."/>
            <person name="Teijaro C.N."/>
            <person name="Fluegel L."/>
            <person name="Davis C.M."/>
            <person name="Simpson J.R."/>
            <person name="Lauterbach L."/>
            <person name="Steele A.D."/>
            <person name="Gui C."/>
            <person name="Meng S."/>
            <person name="Li G."/>
            <person name="Viehrig K."/>
            <person name="Ye F."/>
            <person name="Su P."/>
            <person name="Kiefer A.F."/>
            <person name="Nichols A."/>
            <person name="Cepeda A.J."/>
            <person name="Yan W."/>
            <person name="Fan B."/>
            <person name="Jiang Y."/>
            <person name="Adhikari A."/>
            <person name="Zheng C.-J."/>
            <person name="Schuster L."/>
            <person name="Cowan T.M."/>
            <person name="Smanski M.J."/>
            <person name="Chevrette M.G."/>
            <person name="De Carvalho L.P.S."/>
            <person name="Shen B."/>
        </authorList>
    </citation>
    <scope>NUCLEOTIDE SEQUENCE [LARGE SCALE GENOMIC DNA]</scope>
    <source>
        <strain evidence="3 4">NPDC002173</strain>
    </source>
</reference>
<sequence length="388" mass="41160">MTRSSARGAAEVAEQVVDDRGGGRVAGSLSLNHGSVGAPLAQRFDDSPRGGEKVACELVVERPVLHGRELAECLGVAERTLRQDIQRLLELGYPVHAERGAVGGYRLGQGAKMPPLLLDDDEAVAVALAVGLAEDGFTGIADIDASLTRALAKLQQILPKRLQRKVTALRSATTVGPATVGSREPAAPVPAATLTVVAGAIRDGATLLATRADTETETEVEPYRLISWRRRWFLAAYDLGAHVWRALPVADLIRVRSASRRFAARSLPDDDLVAFVLREVAQTGWKVHARVTVLAPAETVIARINPAVGIVEAVDSHTSVLVTGADALETIAIYDVTEDWTPIYRNAGQCSGLHFRPGVKARAGVPARARACLHSQVTVGVAAARCTA</sequence>
<gene>
    <name evidence="3" type="ORF">ACFYXI_41335</name>
</gene>
<dbReference type="Pfam" id="PF13280">
    <property type="entry name" value="WYL"/>
    <property type="match status" value="1"/>
</dbReference>
<dbReference type="InterPro" id="IPR036390">
    <property type="entry name" value="WH_DNA-bd_sf"/>
</dbReference>
<dbReference type="InterPro" id="IPR026881">
    <property type="entry name" value="WYL_dom"/>
</dbReference>
<dbReference type="Proteomes" id="UP001602013">
    <property type="component" value="Unassembled WGS sequence"/>
</dbReference>
<dbReference type="EMBL" id="JBIASD010000062">
    <property type="protein sequence ID" value="MFF3672040.1"/>
    <property type="molecule type" value="Genomic_DNA"/>
</dbReference>
<keyword evidence="4" id="KW-1185">Reference proteome</keyword>
<name>A0ABW6T431_9ACTN</name>
<dbReference type="Pfam" id="PF08279">
    <property type="entry name" value="HTH_11"/>
    <property type="match status" value="1"/>
</dbReference>
<dbReference type="PANTHER" id="PTHR34580">
    <property type="match status" value="1"/>
</dbReference>
<dbReference type="RefSeq" id="WP_387418190.1">
    <property type="nucleotide sequence ID" value="NZ_JBIASD010000062.1"/>
</dbReference>
<dbReference type="PANTHER" id="PTHR34580:SF3">
    <property type="entry name" value="PROTEIN PAFB"/>
    <property type="match status" value="1"/>
</dbReference>
<organism evidence="3 4">
    <name type="scientific">Microtetraspora malaysiensis</name>
    <dbReference type="NCBI Taxonomy" id="161358"/>
    <lineage>
        <taxon>Bacteria</taxon>
        <taxon>Bacillati</taxon>
        <taxon>Actinomycetota</taxon>
        <taxon>Actinomycetes</taxon>
        <taxon>Streptosporangiales</taxon>
        <taxon>Streptosporangiaceae</taxon>
        <taxon>Microtetraspora</taxon>
    </lineage>
</organism>
<evidence type="ECO:0000259" key="1">
    <source>
        <dbReference type="Pfam" id="PF08279"/>
    </source>
</evidence>
<evidence type="ECO:0000313" key="3">
    <source>
        <dbReference type="EMBL" id="MFF3672040.1"/>
    </source>
</evidence>
<protein>
    <submittedName>
        <fullName evidence="3">Helix-turn-helix transcriptional regulator</fullName>
    </submittedName>
</protein>
<comment type="caution">
    <text evidence="3">The sequence shown here is derived from an EMBL/GenBank/DDBJ whole genome shotgun (WGS) entry which is preliminary data.</text>
</comment>
<dbReference type="Gene3D" id="1.10.10.10">
    <property type="entry name" value="Winged helix-like DNA-binding domain superfamily/Winged helix DNA-binding domain"/>
    <property type="match status" value="1"/>
</dbReference>
<evidence type="ECO:0000259" key="2">
    <source>
        <dbReference type="Pfam" id="PF13280"/>
    </source>
</evidence>
<dbReference type="InterPro" id="IPR036388">
    <property type="entry name" value="WH-like_DNA-bd_sf"/>
</dbReference>
<proteinExistence type="predicted"/>
<accession>A0ABW6T431</accession>
<dbReference type="SUPFAM" id="SSF46785">
    <property type="entry name" value="Winged helix' DNA-binding domain"/>
    <property type="match status" value="1"/>
</dbReference>
<feature type="domain" description="Helix-turn-helix type 11" evidence="1">
    <location>
        <begin position="62"/>
        <end position="106"/>
    </location>
</feature>
<dbReference type="InterPro" id="IPR051534">
    <property type="entry name" value="CBASS_pafABC_assoc_protein"/>
</dbReference>
<evidence type="ECO:0000313" key="4">
    <source>
        <dbReference type="Proteomes" id="UP001602013"/>
    </source>
</evidence>